<comment type="similarity">
    <text evidence="1">Belongs to the 'phage' integrase family.</text>
</comment>
<gene>
    <name evidence="8" type="ORF">BM536_031940</name>
</gene>
<dbReference type="InterPro" id="IPR050090">
    <property type="entry name" value="Tyrosine_recombinase_XerCD"/>
</dbReference>
<evidence type="ECO:0000256" key="2">
    <source>
        <dbReference type="ARBA" id="ARBA00023125"/>
    </source>
</evidence>
<dbReference type="CDD" id="cd01189">
    <property type="entry name" value="INT_ICEBs1_C_like"/>
    <property type="match status" value="1"/>
</dbReference>
<evidence type="ECO:0000256" key="1">
    <source>
        <dbReference type="ARBA" id="ARBA00008857"/>
    </source>
</evidence>
<dbReference type="Proteomes" id="UP000184286">
    <property type="component" value="Unassembled WGS sequence"/>
</dbReference>
<dbReference type="Pfam" id="PF00589">
    <property type="entry name" value="Phage_integrase"/>
    <property type="match status" value="1"/>
</dbReference>
<evidence type="ECO:0000256" key="3">
    <source>
        <dbReference type="ARBA" id="ARBA00023172"/>
    </source>
</evidence>
<comment type="caution">
    <text evidence="8">The sequence shown here is derived from an EMBL/GenBank/DDBJ whole genome shotgun (WGS) entry which is preliminary data.</text>
</comment>
<feature type="domain" description="Core-binding (CB)" evidence="7">
    <location>
        <begin position="88"/>
        <end position="167"/>
    </location>
</feature>
<evidence type="ECO:0000256" key="4">
    <source>
        <dbReference type="PROSITE-ProRule" id="PRU01248"/>
    </source>
</evidence>
<dbReference type="STRING" id="114686.BM536_031940"/>
<evidence type="ECO:0000313" key="8">
    <source>
        <dbReference type="EMBL" id="OQD52725.1"/>
    </source>
</evidence>
<feature type="compositionally biased region" description="Basic and acidic residues" evidence="5">
    <location>
        <begin position="1"/>
        <end position="25"/>
    </location>
</feature>
<dbReference type="PROSITE" id="PS51898">
    <property type="entry name" value="TYR_RECOMBINASE"/>
    <property type="match status" value="1"/>
</dbReference>
<dbReference type="InterPro" id="IPR013762">
    <property type="entry name" value="Integrase-like_cat_sf"/>
</dbReference>
<dbReference type="GO" id="GO:0003677">
    <property type="term" value="F:DNA binding"/>
    <property type="evidence" value="ECO:0007669"/>
    <property type="project" value="UniProtKB-UniRule"/>
</dbReference>
<dbReference type="Gene3D" id="1.10.443.10">
    <property type="entry name" value="Intergrase catalytic core"/>
    <property type="match status" value="1"/>
</dbReference>
<dbReference type="InterPro" id="IPR010998">
    <property type="entry name" value="Integrase_recombinase_N"/>
</dbReference>
<dbReference type="SUPFAM" id="SSF56349">
    <property type="entry name" value="DNA breaking-rejoining enzymes"/>
    <property type="match status" value="1"/>
</dbReference>
<evidence type="ECO:0000259" key="6">
    <source>
        <dbReference type="PROSITE" id="PS51898"/>
    </source>
</evidence>
<dbReference type="InterPro" id="IPR011010">
    <property type="entry name" value="DNA_brk_join_enz"/>
</dbReference>
<evidence type="ECO:0000313" key="9">
    <source>
        <dbReference type="Proteomes" id="UP000184286"/>
    </source>
</evidence>
<dbReference type="GO" id="GO:0015074">
    <property type="term" value="P:DNA integration"/>
    <property type="evidence" value="ECO:0007669"/>
    <property type="project" value="InterPro"/>
</dbReference>
<keyword evidence="3" id="KW-0233">DNA recombination</keyword>
<dbReference type="Gene3D" id="1.10.150.130">
    <property type="match status" value="1"/>
</dbReference>
<dbReference type="InterPro" id="IPR002104">
    <property type="entry name" value="Integrase_catalytic"/>
</dbReference>
<proteinExistence type="inferred from homology"/>
<dbReference type="OrthoDB" id="1822491at2"/>
<dbReference type="EMBL" id="MPOH02000019">
    <property type="protein sequence ID" value="OQD52725.1"/>
    <property type="molecule type" value="Genomic_DNA"/>
</dbReference>
<evidence type="ECO:0000259" key="7">
    <source>
        <dbReference type="PROSITE" id="PS51900"/>
    </source>
</evidence>
<protein>
    <submittedName>
        <fullName evidence="8">Site-specific integrase</fullName>
    </submittedName>
</protein>
<dbReference type="PANTHER" id="PTHR30349:SF64">
    <property type="entry name" value="PROPHAGE INTEGRASE INTD-RELATED"/>
    <property type="match status" value="1"/>
</dbReference>
<dbReference type="GO" id="GO:0006310">
    <property type="term" value="P:DNA recombination"/>
    <property type="evidence" value="ECO:0007669"/>
    <property type="project" value="UniProtKB-KW"/>
</dbReference>
<organism evidence="8 9">
    <name type="scientific">Streptomyces phaeoluteigriseus</name>
    <dbReference type="NCBI Taxonomy" id="114686"/>
    <lineage>
        <taxon>Bacteria</taxon>
        <taxon>Bacillati</taxon>
        <taxon>Actinomycetota</taxon>
        <taxon>Actinomycetes</taxon>
        <taxon>Kitasatosporales</taxon>
        <taxon>Streptomycetaceae</taxon>
        <taxon>Streptomyces</taxon>
        <taxon>Streptomyces aurantiacus group</taxon>
    </lineage>
</organism>
<sequence length="452" mass="50891">MASVYDRWHRSRPDEGAEPCTEHSSKTRTLVPSSDHGKGKRWQVRWRDAAGEQQKENFAKRSQADTRAATIEADLARGLYVDPAAGKESFRAVAERWRTSAVHKGGTPSRVERALRIHIYPTFGDRPIVTIRPSEVQAWVKDRSQILAPSTLRVTFAYLVTVMHTAVRDRTIAVNPCTGIKLPEVRRPEIVPLHRDAVRALIEAAPPRYRAMILLAVASGLRQGEVFGLEVDCVDFLRREVTVRQQLITPDKDVDAEQDETPEPYIGEPKTHESYRTVPLVGLAVDALAAHLQQYPAAVVDIEDRTDPRKPRRRKARMLFTNDRAVVLKRANWSHVWTRMEERANEALSKAYAEAYAAWVQRGRPKGEEPAPVRVPDGASMHDLRHFYASALIKNRESVKTVQRRLGHSKPSITLDIYTHLWPDDEDTTRAAVEAVLGDVPALCPPATFISG</sequence>
<dbReference type="AlphaFoldDB" id="A0A1V6MK16"/>
<reference evidence="9" key="1">
    <citation type="submission" date="2016-11" db="EMBL/GenBank/DDBJ databases">
        <authorList>
            <person name="Schniete J.K."/>
            <person name="Salih T."/>
            <person name="Algora Gallardo L."/>
            <person name="Martinez Fernandez S."/>
            <person name="Herron P.R."/>
        </authorList>
    </citation>
    <scope>NUCLEOTIDE SEQUENCE [LARGE SCALE GENOMIC DNA]</scope>
    <source>
        <strain evidence="9">DSM 41896</strain>
    </source>
</reference>
<evidence type="ECO:0000256" key="5">
    <source>
        <dbReference type="SAM" id="MobiDB-lite"/>
    </source>
</evidence>
<feature type="domain" description="Tyr recombinase" evidence="6">
    <location>
        <begin position="188"/>
        <end position="434"/>
    </location>
</feature>
<dbReference type="RefSeq" id="WP_073493035.1">
    <property type="nucleotide sequence ID" value="NZ_MPOH02000019.1"/>
</dbReference>
<keyword evidence="2 4" id="KW-0238">DNA-binding</keyword>
<dbReference type="PANTHER" id="PTHR30349">
    <property type="entry name" value="PHAGE INTEGRASE-RELATED"/>
    <property type="match status" value="1"/>
</dbReference>
<reference evidence="8 9" key="2">
    <citation type="submission" date="2017-02" db="EMBL/GenBank/DDBJ databases">
        <title>Draft genome sequence of Streptomyces phaeoluteigriseus type strain DSM41896.</title>
        <authorList>
            <person name="Salih T.S."/>
            <person name="Algora Gallardo L."/>
            <person name="Melo Santos T."/>
            <person name="Filgueira Martinez S."/>
            <person name="Herron P.R."/>
        </authorList>
    </citation>
    <scope>NUCLEOTIDE SEQUENCE [LARGE SCALE GENOMIC DNA]</scope>
    <source>
        <strain evidence="8 9">DSM 41896</strain>
    </source>
</reference>
<dbReference type="PROSITE" id="PS51900">
    <property type="entry name" value="CB"/>
    <property type="match status" value="1"/>
</dbReference>
<accession>A0A1V6MK16</accession>
<feature type="region of interest" description="Disordered" evidence="5">
    <location>
        <begin position="1"/>
        <end position="43"/>
    </location>
</feature>
<dbReference type="InterPro" id="IPR044068">
    <property type="entry name" value="CB"/>
</dbReference>
<name>A0A1V6MK16_9ACTN</name>